<comment type="caution">
    <text evidence="1">The sequence shown here is derived from an EMBL/GenBank/DDBJ whole genome shotgun (WGS) entry which is preliminary data.</text>
</comment>
<gene>
    <name evidence="1" type="ORF">GCM10010470_00610</name>
</gene>
<dbReference type="EMBL" id="BAAAUX010000001">
    <property type="protein sequence ID" value="GAA2772946.1"/>
    <property type="molecule type" value="Genomic_DNA"/>
</dbReference>
<protein>
    <submittedName>
        <fullName evidence="1">Uncharacterized protein</fullName>
    </submittedName>
</protein>
<evidence type="ECO:0000313" key="2">
    <source>
        <dbReference type="Proteomes" id="UP001500979"/>
    </source>
</evidence>
<dbReference type="Proteomes" id="UP001500979">
    <property type="component" value="Unassembled WGS sequence"/>
</dbReference>
<keyword evidence="2" id="KW-1185">Reference proteome</keyword>
<sequence length="77" mass="8775">MIHTTVHTARKAHWCDQCGRRCIKPGERYVKGKVSPGHDLINETPRWITYRECDECANRYGRGHLTATDNTPPAVTP</sequence>
<organism evidence="1 2">
    <name type="scientific">Saccharopolyspora taberi</name>
    <dbReference type="NCBI Taxonomy" id="60895"/>
    <lineage>
        <taxon>Bacteria</taxon>
        <taxon>Bacillati</taxon>
        <taxon>Actinomycetota</taxon>
        <taxon>Actinomycetes</taxon>
        <taxon>Pseudonocardiales</taxon>
        <taxon>Pseudonocardiaceae</taxon>
        <taxon>Saccharopolyspora</taxon>
    </lineage>
</organism>
<proteinExistence type="predicted"/>
<dbReference type="RefSeq" id="WP_344677251.1">
    <property type="nucleotide sequence ID" value="NZ_BAAAUX010000001.1"/>
</dbReference>
<name>A0ABN3UZX0_9PSEU</name>
<reference evidence="1 2" key="1">
    <citation type="journal article" date="2019" name="Int. J. Syst. Evol. Microbiol.">
        <title>The Global Catalogue of Microorganisms (GCM) 10K type strain sequencing project: providing services to taxonomists for standard genome sequencing and annotation.</title>
        <authorList>
            <consortium name="The Broad Institute Genomics Platform"/>
            <consortium name="The Broad Institute Genome Sequencing Center for Infectious Disease"/>
            <person name="Wu L."/>
            <person name="Ma J."/>
        </authorList>
    </citation>
    <scope>NUCLEOTIDE SEQUENCE [LARGE SCALE GENOMIC DNA]</scope>
    <source>
        <strain evidence="1 2">JCM 9383</strain>
    </source>
</reference>
<evidence type="ECO:0000313" key="1">
    <source>
        <dbReference type="EMBL" id="GAA2772946.1"/>
    </source>
</evidence>
<accession>A0ABN3UZX0</accession>